<evidence type="ECO:0000259" key="1">
    <source>
        <dbReference type="Pfam" id="PF10137"/>
    </source>
</evidence>
<dbReference type="EMBL" id="FQYV01000027">
    <property type="protein sequence ID" value="SHJ82098.1"/>
    <property type="molecule type" value="Genomic_DNA"/>
</dbReference>
<evidence type="ECO:0000313" key="2">
    <source>
        <dbReference type="EMBL" id="SHJ82098.1"/>
    </source>
</evidence>
<organism evidence="2 3">
    <name type="scientific">Aequorivita viscosa</name>
    <dbReference type="NCBI Taxonomy" id="797419"/>
    <lineage>
        <taxon>Bacteria</taxon>
        <taxon>Pseudomonadati</taxon>
        <taxon>Bacteroidota</taxon>
        <taxon>Flavobacteriia</taxon>
        <taxon>Flavobacteriales</taxon>
        <taxon>Flavobacteriaceae</taxon>
        <taxon>Aequorivita</taxon>
    </lineage>
</organism>
<dbReference type="InterPro" id="IPR019302">
    <property type="entry name" value="CAP12/PCTIR_TIR_dom"/>
</dbReference>
<accession>A0A1M6MFA1</accession>
<dbReference type="Pfam" id="PF10137">
    <property type="entry name" value="CAP12-PCTIR_TIR"/>
    <property type="match status" value="1"/>
</dbReference>
<dbReference type="RefSeq" id="WP_073220906.1">
    <property type="nucleotide sequence ID" value="NZ_FNNS01000025.1"/>
</dbReference>
<reference evidence="3" key="1">
    <citation type="submission" date="2016-11" db="EMBL/GenBank/DDBJ databases">
        <authorList>
            <person name="Varghese N."/>
            <person name="Submissions S."/>
        </authorList>
    </citation>
    <scope>NUCLEOTIDE SEQUENCE [LARGE SCALE GENOMIC DNA]</scope>
    <source>
        <strain evidence="3">DSM 26349</strain>
    </source>
</reference>
<dbReference type="PIRSF" id="PIRSF032620">
    <property type="entry name" value="UCP032620"/>
    <property type="match status" value="1"/>
</dbReference>
<keyword evidence="3" id="KW-1185">Reference proteome</keyword>
<feature type="domain" description="CD-NTase-associated protein 12/Pycsar effector protein TIR" evidence="1">
    <location>
        <begin position="131"/>
        <end position="254"/>
    </location>
</feature>
<evidence type="ECO:0000313" key="3">
    <source>
        <dbReference type="Proteomes" id="UP000184172"/>
    </source>
</evidence>
<dbReference type="AlphaFoldDB" id="A0A1M6MFA1"/>
<dbReference type="OrthoDB" id="5497289at2"/>
<gene>
    <name evidence="2" type="ORF">SAMN04487908_1274</name>
</gene>
<dbReference type="GO" id="GO:0050135">
    <property type="term" value="F:NADP+ nucleosidase activity"/>
    <property type="evidence" value="ECO:0007669"/>
    <property type="project" value="InterPro"/>
</dbReference>
<protein>
    <submittedName>
        <fullName evidence="2">Predicted nucleotide-binding protein containing TIR-like domain-containing protein</fullName>
    </submittedName>
</protein>
<name>A0A1M6MFA1_9FLAO</name>
<sequence length="278" mass="31532">MNYHVRISLKSQKSSDETKNDFSEEQLQFRVIQPYEQGEPIIMNGKTIQPTDIDRIRISKSKETSEQLIDKIRAENRNSNVITIGGPSYAWKAAARATDITDEIISGPIGYKKGESSKKKNDKVLEKSSNKVFVVHGHDSELKNDIDIFLRDIGLEPIILHRQADEGLTIIEKFEKHSDVSYAFILLTPDDVGMTVAEYEKHKKGEDYELRARQNVIFEFGYFAAKLGRQNVCCIYKEGVTLPNDIAGLLYKKVTDTIDSIGYEIIKELKATGIKIEV</sequence>
<proteinExistence type="predicted"/>
<dbReference type="InterPro" id="IPR014571">
    <property type="entry name" value="UCP032620"/>
</dbReference>
<dbReference type="Proteomes" id="UP000184172">
    <property type="component" value="Unassembled WGS sequence"/>
</dbReference>